<dbReference type="Gene3D" id="1.20.1640.10">
    <property type="entry name" value="Multidrug efflux transporter AcrB transmembrane domain"/>
    <property type="match status" value="2"/>
</dbReference>
<comment type="caution">
    <text evidence="2">The sequence shown here is derived from an EMBL/GenBank/DDBJ whole genome shotgun (WGS) entry which is preliminary data.</text>
</comment>
<dbReference type="Proteomes" id="UP000005316">
    <property type="component" value="Unassembled WGS sequence"/>
</dbReference>
<feature type="transmembrane region" description="Helical" evidence="1">
    <location>
        <begin position="451"/>
        <end position="477"/>
    </location>
</feature>
<gene>
    <name evidence="2" type="ORF">HMPREF9372_0817</name>
</gene>
<name>F9DPT7_9BACL</name>
<dbReference type="Gene3D" id="3.30.70.1430">
    <property type="entry name" value="Multidrug efflux transporter AcrB pore domain"/>
    <property type="match status" value="2"/>
</dbReference>
<organism evidence="2 3">
    <name type="scientific">Sporosarcina newyorkensis 2681</name>
    <dbReference type="NCBI Taxonomy" id="1027292"/>
    <lineage>
        <taxon>Bacteria</taxon>
        <taxon>Bacillati</taxon>
        <taxon>Bacillota</taxon>
        <taxon>Bacilli</taxon>
        <taxon>Bacillales</taxon>
        <taxon>Caryophanaceae</taxon>
        <taxon>Sporosarcina</taxon>
    </lineage>
</organism>
<feature type="transmembrane region" description="Helical" evidence="1">
    <location>
        <begin position="483"/>
        <end position="506"/>
    </location>
</feature>
<feature type="transmembrane region" description="Helical" evidence="1">
    <location>
        <begin position="973"/>
        <end position="992"/>
    </location>
</feature>
<dbReference type="InterPro" id="IPR001036">
    <property type="entry name" value="Acrflvin-R"/>
</dbReference>
<dbReference type="eggNOG" id="COG0841">
    <property type="taxonomic scope" value="Bacteria"/>
</dbReference>
<dbReference type="SUPFAM" id="SSF82866">
    <property type="entry name" value="Multidrug efflux transporter AcrB transmembrane domain"/>
    <property type="match status" value="2"/>
</dbReference>
<feature type="transmembrane region" description="Helical" evidence="1">
    <location>
        <begin position="927"/>
        <end position="952"/>
    </location>
</feature>
<feature type="transmembrane region" description="Helical" evidence="1">
    <location>
        <begin position="380"/>
        <end position="400"/>
    </location>
</feature>
<feature type="transmembrane region" description="Helical" evidence="1">
    <location>
        <begin position="406"/>
        <end position="430"/>
    </location>
</feature>
<dbReference type="STRING" id="759851.SAMN04244570_1812"/>
<dbReference type="Gene3D" id="3.30.2090.10">
    <property type="entry name" value="Multidrug efflux transporter AcrB TolC docking domain, DN and DC subdomains"/>
    <property type="match status" value="2"/>
</dbReference>
<feature type="transmembrane region" description="Helical" evidence="1">
    <location>
        <begin position="354"/>
        <end position="373"/>
    </location>
</feature>
<evidence type="ECO:0000313" key="3">
    <source>
        <dbReference type="Proteomes" id="UP000005316"/>
    </source>
</evidence>
<keyword evidence="1" id="KW-0472">Membrane</keyword>
<dbReference type="GO" id="GO:0042910">
    <property type="term" value="F:xenobiotic transmembrane transporter activity"/>
    <property type="evidence" value="ECO:0007669"/>
    <property type="project" value="TreeGrafter"/>
</dbReference>
<dbReference type="HOGENOM" id="CLU_002755_1_2_9"/>
<dbReference type="GO" id="GO:0005886">
    <property type="term" value="C:plasma membrane"/>
    <property type="evidence" value="ECO:0007669"/>
    <property type="project" value="TreeGrafter"/>
</dbReference>
<evidence type="ECO:0000313" key="2">
    <source>
        <dbReference type="EMBL" id="EGQ27130.1"/>
    </source>
</evidence>
<dbReference type="PRINTS" id="PR00702">
    <property type="entry name" value="ACRIFLAVINRP"/>
</dbReference>
<dbReference type="EMBL" id="AFPZ01000020">
    <property type="protein sequence ID" value="EGQ27130.1"/>
    <property type="molecule type" value="Genomic_DNA"/>
</dbReference>
<dbReference type="SUPFAM" id="SSF82693">
    <property type="entry name" value="Multidrug efflux transporter AcrB pore domain, PN1, PN2, PC1 and PC2 subdomains"/>
    <property type="match status" value="2"/>
</dbReference>
<feature type="transmembrane region" description="Helical" evidence="1">
    <location>
        <begin position="33"/>
        <end position="51"/>
    </location>
</feature>
<dbReference type="Pfam" id="PF00873">
    <property type="entry name" value="ACR_tran"/>
    <property type="match status" value="1"/>
</dbReference>
<dbReference type="AlphaFoldDB" id="F9DPT7"/>
<evidence type="ECO:0000256" key="1">
    <source>
        <dbReference type="SAM" id="Phobius"/>
    </source>
</evidence>
<reference evidence="2 3" key="1">
    <citation type="submission" date="2011-04" db="EMBL/GenBank/DDBJ databases">
        <authorList>
            <person name="Muzny D."/>
            <person name="Qin X."/>
            <person name="Deng J."/>
            <person name="Jiang H."/>
            <person name="Liu Y."/>
            <person name="Qu J."/>
            <person name="Song X.-Z."/>
            <person name="Zhang L."/>
            <person name="Thornton R."/>
            <person name="Coyle M."/>
            <person name="Francisco L."/>
            <person name="Jackson L."/>
            <person name="Javaid M."/>
            <person name="Korchina V."/>
            <person name="Kovar C."/>
            <person name="Mata R."/>
            <person name="Mathew T."/>
            <person name="Ngo R."/>
            <person name="Nguyen L."/>
            <person name="Nguyen N."/>
            <person name="Okwuonu G."/>
            <person name="Ongeri F."/>
            <person name="Pham C."/>
            <person name="Simmons D."/>
            <person name="Wilczek-Boney K."/>
            <person name="Hale W."/>
            <person name="Jakkamsetti A."/>
            <person name="Pham P."/>
            <person name="Ruth R."/>
            <person name="San Lucas F."/>
            <person name="Warren J."/>
            <person name="Zhang J."/>
            <person name="Zhao Z."/>
            <person name="Zhou C."/>
            <person name="Zhu D."/>
            <person name="Lee S."/>
            <person name="Bess C."/>
            <person name="Blankenburg K."/>
            <person name="Forbes L."/>
            <person name="Fu Q."/>
            <person name="Gubbala S."/>
            <person name="Hirani K."/>
            <person name="Jayaseelan J.C."/>
            <person name="Lara F."/>
            <person name="Munidasa M."/>
            <person name="Palculict T."/>
            <person name="Patil S."/>
            <person name="Pu L.-L."/>
            <person name="Saada N."/>
            <person name="Tang L."/>
            <person name="Weissenberger G."/>
            <person name="Zhu Y."/>
            <person name="Hemphill L."/>
            <person name="Shang Y."/>
            <person name="Youmans B."/>
            <person name="Ayvaz T."/>
            <person name="Ross M."/>
            <person name="Santibanez J."/>
            <person name="Aqrawi P."/>
            <person name="Gross S."/>
            <person name="Joshi V."/>
            <person name="Fowler G."/>
            <person name="Nazareth L."/>
            <person name="Reid J."/>
            <person name="Worley K."/>
            <person name="Petrosino J."/>
            <person name="Highlander S."/>
            <person name="Gibbs R."/>
        </authorList>
    </citation>
    <scope>NUCLEOTIDE SEQUENCE [LARGE SCALE GENOMIC DNA]</scope>
    <source>
        <strain evidence="2 3">2681</strain>
    </source>
</reference>
<feature type="transmembrane region" description="Helical" evidence="1">
    <location>
        <begin position="901"/>
        <end position="921"/>
    </location>
</feature>
<dbReference type="PANTHER" id="PTHR32063">
    <property type="match status" value="1"/>
</dbReference>
<dbReference type="Gene3D" id="3.30.70.1440">
    <property type="entry name" value="Multidrug efflux transporter AcrB pore domain"/>
    <property type="match status" value="1"/>
</dbReference>
<sequence length="1044" mass="114316">MDKWYGKKIEILLIGTERNRSMKISSFSVKRPVFTLVTMFLVIILGAVSFFKIPMTLIPDLNPPVAVVVTNYPGASPTEVSEKITKPLEESLSTAPGLKSMQSSSQEGANLIFLQFDWNSTIDDVQMDILQRIDQVAIPEEANKPRFMKFDPSQFPVIQLSLRTVDQGADIRSIADDLEKELRRIEGVASVNVSGKIIEDVQVILNPEKLKEYGLVQSDVVQMIQASNVSMPGDPIDTNDGRQLTTRIISPLQSISDIRDIQLGTNPLTGDKIKVSDVADVALLEPKAQSETRANDKQAVLMSVLQESGANTATVSKEFKKSLDELLEKDAYKGIESDILFDQGDYVQLAIGNIGQSLILGGLFAMLVLFFFLRGIKSPIIIGVAIPYSVIVTFVLMYFADFSLNIMTLGALALGIGMLVDNAIVVIENIERHLAMGKDPEEAAKDGSKEVGGAITASTLTTLAVFVPVIFISGLIGQIFTEFALTISFSLFASLVVALTVVPMLASRMLKAPNKNREARKRRSKKWQTFEKSVKWALGHRVIVLLLTTVLLAASGFGLFKVGTEFLPATDEGFFSINVKLPNGSSLDSTNKVVKRIEDEIKKEKDVEVYVSLVGGTQQSMAQGGSEGNMAEMYVKLLPLDERDRSVFEFVDEVQPGILDTIGEDAEVSFNMQTAAGSSPNTLTFSLNDTDEERLNKAVTMLDEKLRELDSVTEVDNDLIDTVEEVKIEVNREKASDVGLAPYQIAQTVSDVTRGVFATQIVWKTGEVVGVNVSYDETFRDGVDKLKELELKTPFEAYVKLKDVADVKIAEGPVAIKRVDQAHSVTFTLKYLSSESLGDMTKRVNDLVDDLSLPDEVELSYGGDRELFEGAINDMLMAIILAVVLVYIVMAAQFESFKYPFVIMFSVPLMIIGVSLGLLATNTPISVTAVIGILILVGIVVNNGIVLVDYINQRKAAGLSSYDAIVTSVRDRVRPILMTALTTILGLLPLALGLGEGTEMNQPMGIAVIGGLISSTFLTLYIVPVIYSLFDRETRRRAKEVKVK</sequence>
<keyword evidence="1" id="KW-1133">Transmembrane helix</keyword>
<dbReference type="PANTHER" id="PTHR32063:SF0">
    <property type="entry name" value="SWARMING MOTILITY PROTEIN SWRC"/>
    <property type="match status" value="1"/>
</dbReference>
<dbReference type="SUPFAM" id="SSF82714">
    <property type="entry name" value="Multidrug efflux transporter AcrB TolC docking domain, DN and DC subdomains"/>
    <property type="match status" value="2"/>
</dbReference>
<protein>
    <submittedName>
        <fullName evidence="2">Cation efflux system</fullName>
    </submittedName>
</protein>
<feature type="transmembrane region" description="Helical" evidence="1">
    <location>
        <begin position="542"/>
        <end position="560"/>
    </location>
</feature>
<accession>F9DPT7</accession>
<keyword evidence="1" id="KW-0812">Transmembrane</keyword>
<dbReference type="InterPro" id="IPR027463">
    <property type="entry name" value="AcrB_DN_DC_subdom"/>
</dbReference>
<dbReference type="Gene3D" id="3.30.70.1320">
    <property type="entry name" value="Multidrug efflux transporter AcrB pore domain like"/>
    <property type="match status" value="1"/>
</dbReference>
<proteinExistence type="predicted"/>
<feature type="transmembrane region" description="Helical" evidence="1">
    <location>
        <begin position="875"/>
        <end position="894"/>
    </location>
</feature>
<feature type="transmembrane region" description="Helical" evidence="1">
    <location>
        <begin position="1004"/>
        <end position="1030"/>
    </location>
</feature>